<dbReference type="PIRSF" id="PIRSF006250">
    <property type="entry name" value="NadC_ModD"/>
    <property type="match status" value="1"/>
</dbReference>
<dbReference type="Gene3D" id="3.20.20.70">
    <property type="entry name" value="Aldolase class I"/>
    <property type="match status" value="1"/>
</dbReference>
<dbReference type="Proteomes" id="UP000002714">
    <property type="component" value="Chromosome"/>
</dbReference>
<dbReference type="Gene3D" id="3.90.1170.20">
    <property type="entry name" value="Quinolinate phosphoribosyl transferase, N-terminal domain"/>
    <property type="match status" value="1"/>
</dbReference>
<feature type="domain" description="Quinolinate phosphoribosyl transferase N-terminal" evidence="7">
    <location>
        <begin position="28"/>
        <end position="111"/>
    </location>
</feature>
<organism evidence="8 9">
    <name type="scientific">Sulfurimonas denitrificans (strain ATCC 33889 / DSM 1251)</name>
    <name type="common">Thiomicrospira denitrificans (strain ATCC 33889 / DSM 1251)</name>
    <dbReference type="NCBI Taxonomy" id="326298"/>
    <lineage>
        <taxon>Bacteria</taxon>
        <taxon>Pseudomonadati</taxon>
        <taxon>Campylobacterota</taxon>
        <taxon>Epsilonproteobacteria</taxon>
        <taxon>Campylobacterales</taxon>
        <taxon>Sulfurimonadaceae</taxon>
        <taxon>Sulfurimonas</taxon>
    </lineage>
</organism>
<feature type="domain" description="Quinolinate phosphoribosyl transferase C-terminal" evidence="6">
    <location>
        <begin position="113"/>
        <end position="282"/>
    </location>
</feature>
<dbReference type="InterPro" id="IPR037128">
    <property type="entry name" value="Quinolinate_PRibosylTase_N_sf"/>
</dbReference>
<name>Q30QB4_SULDN</name>
<keyword evidence="9" id="KW-1185">Reference proteome</keyword>
<evidence type="ECO:0000313" key="8">
    <source>
        <dbReference type="EMBL" id="ABB44817.1"/>
    </source>
</evidence>
<evidence type="ECO:0000259" key="7">
    <source>
        <dbReference type="Pfam" id="PF02749"/>
    </source>
</evidence>
<evidence type="ECO:0000256" key="2">
    <source>
        <dbReference type="ARBA" id="ARBA00019205"/>
    </source>
</evidence>
<dbReference type="InterPro" id="IPR006242">
    <property type="entry name" value="ModD"/>
</dbReference>
<dbReference type="InterPro" id="IPR002638">
    <property type="entry name" value="Quinolinate_PRibosylTrfase_C"/>
</dbReference>
<dbReference type="SUPFAM" id="SSF54675">
    <property type="entry name" value="Nicotinate/Quinolinate PRTase N-terminal domain-like"/>
    <property type="match status" value="1"/>
</dbReference>
<dbReference type="AlphaFoldDB" id="Q30QB4"/>
<reference evidence="8 9" key="1">
    <citation type="journal article" date="2008" name="Appl. Environ. Microbiol.">
        <title>Genome of the epsilonproteobacterial chemolithoautotroph Sulfurimonas denitrificans.</title>
        <authorList>
            <person name="Sievert S.M."/>
            <person name="Scott K.M."/>
            <person name="Klotz M.G."/>
            <person name="Chain P.S.G."/>
            <person name="Hauser L.J."/>
            <person name="Hemp J."/>
            <person name="Huegler M."/>
            <person name="Land M."/>
            <person name="Lapidus A."/>
            <person name="Larimer F.W."/>
            <person name="Lucas S."/>
            <person name="Malfatti S.A."/>
            <person name="Meyer F."/>
            <person name="Paulsen I.T."/>
            <person name="Ren Q."/>
            <person name="Simon J."/>
            <person name="Bailey K."/>
            <person name="Diaz E."/>
            <person name="Fitzpatrick K.A."/>
            <person name="Glover B."/>
            <person name="Gwatney N."/>
            <person name="Korajkic A."/>
            <person name="Long A."/>
            <person name="Mobberley J.M."/>
            <person name="Pantry S.N."/>
            <person name="Pazder G."/>
            <person name="Peterson S."/>
            <person name="Quintanilla J.D."/>
            <person name="Sprinkle R."/>
            <person name="Stephens J."/>
            <person name="Thomas P."/>
            <person name="Vaughn R."/>
            <person name="Weber M.J."/>
            <person name="Wooten L.L."/>
        </authorList>
    </citation>
    <scope>NUCLEOTIDE SEQUENCE [LARGE SCALE GENOMIC DNA]</scope>
    <source>
        <strain evidence="9">ATCC 33889 / DSM 1251</strain>
    </source>
</reference>
<evidence type="ECO:0000256" key="1">
    <source>
        <dbReference type="ARBA" id="ARBA00009400"/>
    </source>
</evidence>
<dbReference type="eggNOG" id="COG0157">
    <property type="taxonomic scope" value="Bacteria"/>
</dbReference>
<dbReference type="CDD" id="cd01573">
    <property type="entry name" value="modD_like"/>
    <property type="match status" value="1"/>
</dbReference>
<dbReference type="InterPro" id="IPR036068">
    <property type="entry name" value="Nicotinate_pribotase-like_C"/>
</dbReference>
<keyword evidence="4 5" id="KW-0808">Transferase</keyword>
<proteinExistence type="inferred from homology"/>
<gene>
    <name evidence="8" type="ordered locus">Suden_1540</name>
</gene>
<evidence type="ECO:0000256" key="5">
    <source>
        <dbReference type="PIRNR" id="PIRNR006250"/>
    </source>
</evidence>
<accession>Q30QB4</accession>
<evidence type="ECO:0000313" key="9">
    <source>
        <dbReference type="Proteomes" id="UP000002714"/>
    </source>
</evidence>
<dbReference type="GO" id="GO:0009435">
    <property type="term" value="P:NAD+ biosynthetic process"/>
    <property type="evidence" value="ECO:0007669"/>
    <property type="project" value="InterPro"/>
</dbReference>
<dbReference type="Pfam" id="PF02749">
    <property type="entry name" value="QRPTase_N"/>
    <property type="match status" value="1"/>
</dbReference>
<sequence>MCSDFSKNYIKTEDLKMDLLFEDAGYFDLTTYGLGIGEKKGVMSFAPKAEIVLCGVDEVRTILNNLEIQHTFFKKNGEKVMAQEVILECKAEASKLHKAWKISQNIFEYMSGIATYTHKMVTLAKEVNPNISVSTTRKNFPTAKELMLKAVICGGGAPHRIGLFDSILIFEQHLNFFSDKAELEKSFKKLKYAFIEKKVAVEVESFEQALYFASLGADILQCEKMEYETLKKCITLKEQYPHLLLSATGGINESNIAEFAKCGVDFIVTSSPYHAKPLDIKVTIKEAL</sequence>
<dbReference type="InterPro" id="IPR022412">
    <property type="entry name" value="Quinolinate_PRibosylTrfase_N"/>
</dbReference>
<evidence type="ECO:0000256" key="3">
    <source>
        <dbReference type="ARBA" id="ARBA00022676"/>
    </source>
</evidence>
<dbReference type="PANTHER" id="PTHR32179:SF4">
    <property type="entry name" value="PYROPHOSPHORYLASE MODD-RELATED"/>
    <property type="match status" value="1"/>
</dbReference>
<dbReference type="SUPFAM" id="SSF51690">
    <property type="entry name" value="Nicotinate/Quinolinate PRTase C-terminal domain-like"/>
    <property type="match status" value="1"/>
</dbReference>
<dbReference type="GO" id="GO:0034213">
    <property type="term" value="P:quinolinate catabolic process"/>
    <property type="evidence" value="ECO:0007669"/>
    <property type="project" value="TreeGrafter"/>
</dbReference>
<dbReference type="FunFam" id="3.20.20.70:FF:000030">
    <property type="entry name" value="Nicotinate-nucleotide pyrophosphorylase, carboxylating"/>
    <property type="match status" value="1"/>
</dbReference>
<dbReference type="InterPro" id="IPR013785">
    <property type="entry name" value="Aldolase_TIM"/>
</dbReference>
<dbReference type="Pfam" id="PF01729">
    <property type="entry name" value="QRPTase_C"/>
    <property type="match status" value="1"/>
</dbReference>
<dbReference type="KEGG" id="tdn:Suden_1540"/>
<keyword evidence="3 5" id="KW-0328">Glycosyltransferase</keyword>
<dbReference type="STRING" id="326298.Suden_1540"/>
<evidence type="ECO:0000259" key="6">
    <source>
        <dbReference type="Pfam" id="PF01729"/>
    </source>
</evidence>
<dbReference type="NCBIfam" id="TIGR01334">
    <property type="entry name" value="modD"/>
    <property type="match status" value="1"/>
</dbReference>
<dbReference type="InterPro" id="IPR027277">
    <property type="entry name" value="NadC/ModD"/>
</dbReference>
<protein>
    <recommendedName>
        <fullName evidence="2">Putative pyrophosphorylase ModD</fullName>
    </recommendedName>
</protein>
<dbReference type="PANTHER" id="PTHR32179">
    <property type="entry name" value="NICOTINATE-NUCLEOTIDE PYROPHOSPHORYLASE [CARBOXYLATING]"/>
    <property type="match status" value="1"/>
</dbReference>
<comment type="similarity">
    <text evidence="1 5">Belongs to the NadC/ModD family.</text>
</comment>
<dbReference type="GO" id="GO:0004514">
    <property type="term" value="F:nicotinate-nucleotide diphosphorylase (carboxylating) activity"/>
    <property type="evidence" value="ECO:0007669"/>
    <property type="project" value="InterPro"/>
</dbReference>
<evidence type="ECO:0000256" key="4">
    <source>
        <dbReference type="ARBA" id="ARBA00022679"/>
    </source>
</evidence>
<dbReference type="HOGENOM" id="CLU_039622_2_1_7"/>
<dbReference type="EMBL" id="CP000153">
    <property type="protein sequence ID" value="ABB44817.1"/>
    <property type="molecule type" value="Genomic_DNA"/>
</dbReference>
<dbReference type="GO" id="GO:0005737">
    <property type="term" value="C:cytoplasm"/>
    <property type="evidence" value="ECO:0007669"/>
    <property type="project" value="TreeGrafter"/>
</dbReference>